<proteinExistence type="predicted"/>
<evidence type="ECO:0000313" key="2">
    <source>
        <dbReference type="Proteomes" id="UP000689195"/>
    </source>
</evidence>
<name>A0A8S1VML5_9CILI</name>
<organism evidence="1 2">
    <name type="scientific">Paramecium pentaurelia</name>
    <dbReference type="NCBI Taxonomy" id="43138"/>
    <lineage>
        <taxon>Eukaryota</taxon>
        <taxon>Sar</taxon>
        <taxon>Alveolata</taxon>
        <taxon>Ciliophora</taxon>
        <taxon>Intramacronucleata</taxon>
        <taxon>Oligohymenophorea</taxon>
        <taxon>Peniculida</taxon>
        <taxon>Parameciidae</taxon>
        <taxon>Paramecium</taxon>
    </lineage>
</organism>
<sequence>MLECKESDHNQQEIILICINMNCQLKRGCCIDCIQMHKAHKSDLKTMKQIKEWKKTTIQNYEIYQKKISQIVEIMGQAEKYLSCMGVDLEKQFEVIMENEYEKQVYNLLRIQQLQSSFNQLILNLETLMEPISQIFSIIESSSKDIWVKAQNTLNISNNKQQIIGQESQIIQEIKIDLGNQEINQKQNRMKLFNNLDLIRKENNYNIYQYPRYYKSSIDKLEDYKTIILIGTQSSEKQKLINLFLNYYHDIKLQDSNIFEIDDDIDINKERQNDEYEQMKVYYITPQNGKPGLRIIYTSNYSDDLNYDDQNISNRIFDVIYNSALLDQNILIGFVIPQQVQIGTFYMLESVLCKLSNVLIKNIVFLFPDCIDDYPKQKNILQSKTDKINGILSPVLKMIPTMNNIWYLKFNTNTLFVENKTQENQLLWEMGNDSFKLILQDYLQNKINSNKLLDMKSKYDQFFDYISFSLFTQKLEKKFLELYKRDNFHVELSQKYENLLKKMKDQINLQSEKQIYLNNNGEIGYTYQLLNGEKSAQIIYQTMEKFDECISEQHEMLYSFQNKNGDIYDKNFEEFYDLFRNFGNFMIQECNSWKLFFKFNSILTSINHTQWRYYEHLNYKEQSSKQEGWQTRMKLLSKIIKLYNYFDDCYSKLPNLDQLIKQWSDQNFTNKNCSYVQYNKQSVSSFRDNILQVSHIKLFQRHQQVQIQQRISQNCDQDFKNFIQEILQFLLN</sequence>
<accession>A0A8S1VML5</accession>
<dbReference type="Proteomes" id="UP000689195">
    <property type="component" value="Unassembled WGS sequence"/>
</dbReference>
<protein>
    <submittedName>
        <fullName evidence="1">Uncharacterized protein</fullName>
    </submittedName>
</protein>
<evidence type="ECO:0000313" key="1">
    <source>
        <dbReference type="EMBL" id="CAD8176842.1"/>
    </source>
</evidence>
<reference evidence="1" key="1">
    <citation type="submission" date="2021-01" db="EMBL/GenBank/DDBJ databases">
        <authorList>
            <consortium name="Genoscope - CEA"/>
            <person name="William W."/>
        </authorList>
    </citation>
    <scope>NUCLEOTIDE SEQUENCE</scope>
</reference>
<dbReference type="OrthoDB" id="310702at2759"/>
<keyword evidence="2" id="KW-1185">Reference proteome</keyword>
<comment type="caution">
    <text evidence="1">The sequence shown here is derived from an EMBL/GenBank/DDBJ whole genome shotgun (WGS) entry which is preliminary data.</text>
</comment>
<dbReference type="EMBL" id="CAJJDO010000066">
    <property type="protein sequence ID" value="CAD8176842.1"/>
    <property type="molecule type" value="Genomic_DNA"/>
</dbReference>
<gene>
    <name evidence="1" type="ORF">PPENT_87.1.T0660015</name>
</gene>
<dbReference type="AlphaFoldDB" id="A0A8S1VML5"/>